<dbReference type="Gene3D" id="3.40.50.300">
    <property type="entry name" value="P-loop containing nucleotide triphosphate hydrolases"/>
    <property type="match status" value="1"/>
</dbReference>
<dbReference type="GO" id="GO:0140359">
    <property type="term" value="F:ABC-type transporter activity"/>
    <property type="evidence" value="ECO:0007669"/>
    <property type="project" value="InterPro"/>
</dbReference>
<dbReference type="GO" id="GO:0005524">
    <property type="term" value="F:ATP binding"/>
    <property type="evidence" value="ECO:0007669"/>
    <property type="project" value="UniProtKB-KW"/>
</dbReference>
<dbReference type="InterPro" id="IPR003439">
    <property type="entry name" value="ABC_transporter-like_ATP-bd"/>
</dbReference>
<organism evidence="5 6">
    <name type="scientific">Paenibacillus agaridevorans</name>
    <dbReference type="NCBI Taxonomy" id="171404"/>
    <lineage>
        <taxon>Bacteria</taxon>
        <taxon>Bacillati</taxon>
        <taxon>Bacillota</taxon>
        <taxon>Bacilli</taxon>
        <taxon>Bacillales</taxon>
        <taxon>Paenibacillaceae</taxon>
        <taxon>Paenibacillus</taxon>
    </lineage>
</organism>
<dbReference type="PROSITE" id="PS50893">
    <property type="entry name" value="ABC_TRANSPORTER_2"/>
    <property type="match status" value="1"/>
</dbReference>
<evidence type="ECO:0000256" key="1">
    <source>
        <dbReference type="ARBA" id="ARBA00022448"/>
    </source>
</evidence>
<dbReference type="Proteomes" id="UP000245202">
    <property type="component" value="Unassembled WGS sequence"/>
</dbReference>
<comment type="caution">
    <text evidence="5">The sequence shown here is derived from an EMBL/GenBank/DDBJ whole genome shotgun (WGS) entry which is preliminary data.</text>
</comment>
<evidence type="ECO:0000259" key="4">
    <source>
        <dbReference type="PROSITE" id="PS50893"/>
    </source>
</evidence>
<dbReference type="SMART" id="SM00382">
    <property type="entry name" value="AAA"/>
    <property type="match status" value="1"/>
</dbReference>
<keyword evidence="6" id="KW-1185">Reference proteome</keyword>
<dbReference type="InterPro" id="IPR047641">
    <property type="entry name" value="ABC_transpr_MalK/UgpC-like"/>
</dbReference>
<dbReference type="FunFam" id="3.40.50.300:FF:000042">
    <property type="entry name" value="Maltose/maltodextrin ABC transporter, ATP-binding protein"/>
    <property type="match status" value="1"/>
</dbReference>
<dbReference type="EMBL" id="BDQX01000230">
    <property type="protein sequence ID" value="GBG09449.1"/>
    <property type="molecule type" value="Genomic_DNA"/>
</dbReference>
<accession>A0A2R5EUV6</accession>
<dbReference type="GO" id="GO:0016887">
    <property type="term" value="F:ATP hydrolysis activity"/>
    <property type="evidence" value="ECO:0007669"/>
    <property type="project" value="InterPro"/>
</dbReference>
<dbReference type="SUPFAM" id="SSF52540">
    <property type="entry name" value="P-loop containing nucleoside triphosphate hydrolases"/>
    <property type="match status" value="1"/>
</dbReference>
<dbReference type="InterPro" id="IPR027417">
    <property type="entry name" value="P-loop_NTPase"/>
</dbReference>
<dbReference type="Pfam" id="PF17912">
    <property type="entry name" value="OB_MalK"/>
    <property type="match status" value="1"/>
</dbReference>
<dbReference type="GO" id="GO:0008643">
    <property type="term" value="P:carbohydrate transport"/>
    <property type="evidence" value="ECO:0007669"/>
    <property type="project" value="InterPro"/>
</dbReference>
<dbReference type="InterPro" id="IPR008995">
    <property type="entry name" value="Mo/tungstate-bd_C_term_dom"/>
</dbReference>
<gene>
    <name evidence="5" type="ORF">PAT3040_04095</name>
</gene>
<dbReference type="AlphaFoldDB" id="A0A2R5EUV6"/>
<reference evidence="5 6" key="1">
    <citation type="submission" date="2017-08" db="EMBL/GenBank/DDBJ databases">
        <title>Substantial Increase in Enzyme Production by Combined Drug-Resistance Mutations in Paenibacillus agaridevorans.</title>
        <authorList>
            <person name="Tanaka Y."/>
            <person name="Funane K."/>
            <person name="Hosaka T."/>
            <person name="Shiwa Y."/>
            <person name="Fujita N."/>
            <person name="Miyazaki T."/>
            <person name="Yoshikawa H."/>
            <person name="Murakami K."/>
            <person name="Kasahara K."/>
            <person name="Inaoka T."/>
            <person name="Hiraga Y."/>
            <person name="Ochi K."/>
        </authorList>
    </citation>
    <scope>NUCLEOTIDE SEQUENCE [LARGE SCALE GENOMIC DNA]</scope>
    <source>
        <strain evidence="5 6">T-3040</strain>
    </source>
</reference>
<evidence type="ECO:0000313" key="5">
    <source>
        <dbReference type="EMBL" id="GBG09449.1"/>
    </source>
</evidence>
<dbReference type="InterPro" id="IPR017871">
    <property type="entry name" value="ABC_transporter-like_CS"/>
</dbReference>
<evidence type="ECO:0000256" key="3">
    <source>
        <dbReference type="ARBA" id="ARBA00022840"/>
    </source>
</evidence>
<dbReference type="InterPro" id="IPR012340">
    <property type="entry name" value="NA-bd_OB-fold"/>
</dbReference>
<dbReference type="NCBIfam" id="NF008653">
    <property type="entry name" value="PRK11650.1"/>
    <property type="match status" value="1"/>
</dbReference>
<name>A0A2R5EUV6_9BACL</name>
<dbReference type="Gene3D" id="2.40.50.100">
    <property type="match status" value="1"/>
</dbReference>
<dbReference type="InterPro" id="IPR015855">
    <property type="entry name" value="ABC_transpr_MalK-like"/>
</dbReference>
<dbReference type="PROSITE" id="PS00211">
    <property type="entry name" value="ABC_TRANSPORTER_1"/>
    <property type="match status" value="1"/>
</dbReference>
<keyword evidence="2" id="KW-0547">Nucleotide-binding</keyword>
<dbReference type="Gene3D" id="2.40.50.140">
    <property type="entry name" value="Nucleic acid-binding proteins"/>
    <property type="match status" value="1"/>
</dbReference>
<keyword evidence="1" id="KW-0813">Transport</keyword>
<evidence type="ECO:0000256" key="2">
    <source>
        <dbReference type="ARBA" id="ARBA00022741"/>
    </source>
</evidence>
<dbReference type="InterPro" id="IPR003593">
    <property type="entry name" value="AAA+_ATPase"/>
</dbReference>
<keyword evidence="3" id="KW-0067">ATP-binding</keyword>
<dbReference type="InterPro" id="IPR040582">
    <property type="entry name" value="OB_MalK-like"/>
</dbReference>
<proteinExistence type="predicted"/>
<dbReference type="SUPFAM" id="SSF50331">
    <property type="entry name" value="MOP-like"/>
    <property type="match status" value="1"/>
</dbReference>
<dbReference type="PANTHER" id="PTHR43875">
    <property type="entry name" value="MALTODEXTRIN IMPORT ATP-BINDING PROTEIN MSMX"/>
    <property type="match status" value="1"/>
</dbReference>
<dbReference type="CDD" id="cd03301">
    <property type="entry name" value="ABC_MalK_N"/>
    <property type="match status" value="1"/>
</dbReference>
<dbReference type="GO" id="GO:0055052">
    <property type="term" value="C:ATP-binding cassette (ABC) transporter complex, substrate-binding subunit-containing"/>
    <property type="evidence" value="ECO:0007669"/>
    <property type="project" value="TreeGrafter"/>
</dbReference>
<evidence type="ECO:0000313" key="6">
    <source>
        <dbReference type="Proteomes" id="UP000245202"/>
    </source>
</evidence>
<sequence length="382" mass="42710">MGNVVFQHVYKHYKGEPNPAVNDFHLEVADGEFLVMVGPSGCGKSTTLRMLAGLEDVSKGNIYIDGKFTNYVSPKDRDIAMVFQNYALYPNLSVYENMALGLQLRKVAKHEVELRVSRAAKMLEISHLLTKRPAQLSGGQKQRVALGRALVREPKAFLMDEPLSNLDAKLRAQTRAEIIKIHSQLQTTFVYVTHDQTEAMTMGTRIVVMRDGRIQQVAAPQILYDEPSNKFVASFIGSPQMNFIDGIIASHEDGFYFENRRLRLPLPKAYARHLQGMSQGLPNSRRQVVLGLRPEHVLCDADALQAEPYGEWQVQVTVAMKEPMGSDTYIHTDLGGTAIVSRADAHIPVRIGDTIKLVLRMDKVHLFERESGESLLLRGASV</sequence>
<feature type="domain" description="ABC transporter" evidence="4">
    <location>
        <begin position="4"/>
        <end position="236"/>
    </location>
</feature>
<dbReference type="PANTHER" id="PTHR43875:SF1">
    <property type="entry name" value="OSMOPROTECTIVE COMPOUNDS UPTAKE ATP-BINDING PROTEIN GGTA"/>
    <property type="match status" value="1"/>
</dbReference>
<dbReference type="Pfam" id="PF00005">
    <property type="entry name" value="ABC_tran"/>
    <property type="match status" value="1"/>
</dbReference>
<dbReference type="RefSeq" id="WP_108994180.1">
    <property type="nucleotide sequence ID" value="NZ_BDQX01000230.1"/>
</dbReference>
<protein>
    <recommendedName>
        <fullName evidence="4">ABC transporter domain-containing protein</fullName>
    </recommendedName>
</protein>